<feature type="transmembrane region" description="Helical" evidence="9">
    <location>
        <begin position="74"/>
        <end position="94"/>
    </location>
</feature>
<feature type="transmembrane region" description="Helical" evidence="9">
    <location>
        <begin position="130"/>
        <end position="147"/>
    </location>
</feature>
<dbReference type="Pfam" id="PF00860">
    <property type="entry name" value="Xan_ur_permease"/>
    <property type="match status" value="1"/>
</dbReference>
<sequence length="435" mass="45762">MAQYFGFQKQNTNFKTEFLAGMTTFFTMAYILLVAPSILGKTGMDMGAVFVATALAAAIGTFLMGVIANYPIALAPGMGLIAYFAFSVVLGMGISWEKALGAVFISGVLFFVLTVTKVRELIINSIPPGMKYAVSAGIGLFIAFIGLKNAQIIVASEATFVTLNAGLTSSPDIMLTLIGLIVTAILMVRKIKGAIFIGMLFTALAGIFTGIIPIPTSFVAMPPSITPTFMQLDIIGALELGFITIIFAFLFVDLFDNAGTLVGVTSQAGLLKDNKLERGGRALLTDSFATIGGSILGTSTVTSYIESSAGVASGGKTGMTSVTTALFFMAALFFYPLVEVFAGIAAITSPALIVVGVLMASNLPKIEWNALSEAIPAFLTIIMMPLTFSIANGIAIGFVFYPLCKVFAGEGKNVHPIVYVLGVIFVLRFIFLGSI</sequence>
<evidence type="ECO:0000256" key="6">
    <source>
        <dbReference type="ARBA" id="ARBA00022989"/>
    </source>
</evidence>
<dbReference type="GO" id="GO:0005886">
    <property type="term" value="C:plasma membrane"/>
    <property type="evidence" value="ECO:0007669"/>
    <property type="project" value="UniProtKB-SubCell"/>
</dbReference>
<evidence type="ECO:0000256" key="5">
    <source>
        <dbReference type="ARBA" id="ARBA00022692"/>
    </source>
</evidence>
<dbReference type="PIRSF" id="PIRSF005353">
    <property type="entry name" value="PbuG"/>
    <property type="match status" value="1"/>
</dbReference>
<dbReference type="AlphaFoldDB" id="A0A926RX83"/>
<organism evidence="10 11">
    <name type="scientific">Polycladospora coralii</name>
    <dbReference type="NCBI Taxonomy" id="2771432"/>
    <lineage>
        <taxon>Bacteria</taxon>
        <taxon>Bacillati</taxon>
        <taxon>Bacillota</taxon>
        <taxon>Bacilli</taxon>
        <taxon>Bacillales</taxon>
        <taxon>Thermoactinomycetaceae</taxon>
        <taxon>Polycladospora</taxon>
    </lineage>
</organism>
<protein>
    <submittedName>
        <fullName evidence="10">NCS2 family permease</fullName>
    </submittedName>
</protein>
<accession>A0A926RX83</accession>
<evidence type="ECO:0000256" key="1">
    <source>
        <dbReference type="ARBA" id="ARBA00004651"/>
    </source>
</evidence>
<dbReference type="InterPro" id="IPR006043">
    <property type="entry name" value="NCS2"/>
</dbReference>
<reference evidence="10" key="1">
    <citation type="submission" date="2020-09" db="EMBL/GenBank/DDBJ databases">
        <title>A novel bacterium of genus Hazenella, isolated from South China Sea.</title>
        <authorList>
            <person name="Huang H."/>
            <person name="Mo K."/>
            <person name="Hu Y."/>
        </authorList>
    </citation>
    <scope>NUCLEOTIDE SEQUENCE</scope>
    <source>
        <strain evidence="10">IB182357</strain>
    </source>
</reference>
<keyword evidence="3 8" id="KW-0813">Transport</keyword>
<comment type="similarity">
    <text evidence="2 8">Belongs to the nucleobase:cation symporter-2 (NCS2) (TC 2.A.40) family. Azg-like subfamily.</text>
</comment>
<evidence type="ECO:0000256" key="9">
    <source>
        <dbReference type="SAM" id="Phobius"/>
    </source>
</evidence>
<name>A0A926RX83_9BACL</name>
<keyword evidence="11" id="KW-1185">Reference proteome</keyword>
<feature type="transmembrane region" description="Helical" evidence="9">
    <location>
        <begin position="100"/>
        <end position="118"/>
    </location>
</feature>
<keyword evidence="6 8" id="KW-1133">Transmembrane helix</keyword>
<comment type="caution">
    <text evidence="10">The sequence shown here is derived from an EMBL/GenBank/DDBJ whole genome shotgun (WGS) entry which is preliminary data.</text>
</comment>
<keyword evidence="7 8" id="KW-0472">Membrane</keyword>
<evidence type="ECO:0000256" key="2">
    <source>
        <dbReference type="ARBA" id="ARBA00005697"/>
    </source>
</evidence>
<dbReference type="GO" id="GO:0005345">
    <property type="term" value="F:purine nucleobase transmembrane transporter activity"/>
    <property type="evidence" value="ECO:0007669"/>
    <property type="project" value="TreeGrafter"/>
</dbReference>
<dbReference type="InterPro" id="IPR026033">
    <property type="entry name" value="Azg-like_bact_archaea"/>
</dbReference>
<feature type="transmembrane region" description="Helical" evidence="9">
    <location>
        <begin position="167"/>
        <end position="188"/>
    </location>
</feature>
<dbReference type="PANTHER" id="PTHR43337">
    <property type="entry name" value="XANTHINE/URACIL PERMEASE C887.17-RELATED"/>
    <property type="match status" value="1"/>
</dbReference>
<evidence type="ECO:0000313" key="10">
    <source>
        <dbReference type="EMBL" id="MBD1372271.1"/>
    </source>
</evidence>
<keyword evidence="5 8" id="KW-0812">Transmembrane</keyword>
<feature type="transmembrane region" description="Helical" evidence="9">
    <location>
        <begin position="46"/>
        <end position="67"/>
    </location>
</feature>
<feature type="transmembrane region" description="Helical" evidence="9">
    <location>
        <begin position="375"/>
        <end position="401"/>
    </location>
</feature>
<dbReference type="InterPro" id="IPR045018">
    <property type="entry name" value="Azg-like"/>
</dbReference>
<evidence type="ECO:0000256" key="4">
    <source>
        <dbReference type="ARBA" id="ARBA00022475"/>
    </source>
</evidence>
<feature type="transmembrane region" description="Helical" evidence="9">
    <location>
        <begin position="18"/>
        <end position="40"/>
    </location>
</feature>
<evidence type="ECO:0000256" key="7">
    <source>
        <dbReference type="ARBA" id="ARBA00023136"/>
    </source>
</evidence>
<gene>
    <name evidence="10" type="ORF">IC620_07840</name>
</gene>
<evidence type="ECO:0000256" key="8">
    <source>
        <dbReference type="PIRNR" id="PIRNR005353"/>
    </source>
</evidence>
<keyword evidence="4 8" id="KW-1003">Cell membrane</keyword>
<evidence type="ECO:0000313" key="11">
    <source>
        <dbReference type="Proteomes" id="UP000661691"/>
    </source>
</evidence>
<feature type="transmembrane region" description="Helical" evidence="9">
    <location>
        <begin position="413"/>
        <end position="431"/>
    </location>
</feature>
<dbReference type="Proteomes" id="UP000661691">
    <property type="component" value="Unassembled WGS sequence"/>
</dbReference>
<dbReference type="PANTHER" id="PTHR43337:SF1">
    <property type="entry name" value="XANTHINE_URACIL PERMEASE C887.17-RELATED"/>
    <property type="match status" value="1"/>
</dbReference>
<feature type="transmembrane region" description="Helical" evidence="9">
    <location>
        <begin position="234"/>
        <end position="252"/>
    </location>
</feature>
<proteinExistence type="inferred from homology"/>
<feature type="transmembrane region" description="Helical" evidence="9">
    <location>
        <begin position="195"/>
        <end position="214"/>
    </location>
</feature>
<comment type="subcellular location">
    <subcellularLocation>
        <location evidence="1 8">Cell membrane</location>
        <topology evidence="1 8">Multi-pass membrane protein</topology>
    </subcellularLocation>
</comment>
<dbReference type="EMBL" id="JACXAH010000009">
    <property type="protein sequence ID" value="MBD1372271.1"/>
    <property type="molecule type" value="Genomic_DNA"/>
</dbReference>
<evidence type="ECO:0000256" key="3">
    <source>
        <dbReference type="ARBA" id="ARBA00022448"/>
    </source>
</evidence>